<accession>A0ABS5CL09</accession>
<evidence type="ECO:0000313" key="2">
    <source>
        <dbReference type="Proteomes" id="UP000673394"/>
    </source>
</evidence>
<evidence type="ECO:0000313" key="1">
    <source>
        <dbReference type="EMBL" id="MBP3966548.1"/>
    </source>
</evidence>
<gene>
    <name evidence="1" type="ORF">I8J30_28020</name>
</gene>
<dbReference type="RefSeq" id="WP_210663808.1">
    <property type="nucleotide sequence ID" value="NZ_JAGKSP010000019.1"/>
</dbReference>
<name>A0ABS5CL09_9BACL</name>
<proteinExistence type="predicted"/>
<sequence>MEVRTVNDDNIINFKPRKAIPAPLTEAEQKRKLTQWENGFTLYVFSVGLQEIAKTSEIVSATDTQDKMYQGIRYMAESNYPKMLAVVTNELLIQRAFVGKEDLHAELHR</sequence>
<comment type="caution">
    <text evidence="1">The sequence shown here is derived from an EMBL/GenBank/DDBJ whole genome shotgun (WGS) entry which is preliminary data.</text>
</comment>
<keyword evidence="2" id="KW-1185">Reference proteome</keyword>
<reference evidence="1 2" key="1">
    <citation type="submission" date="2021-04" db="EMBL/GenBank/DDBJ databases">
        <title>Paenibacillus sp. DLE-14 whole genome sequence.</title>
        <authorList>
            <person name="Ham Y.J."/>
        </authorList>
    </citation>
    <scope>NUCLEOTIDE SEQUENCE [LARGE SCALE GENOMIC DNA]</scope>
    <source>
        <strain evidence="1 2">DLE-14</strain>
    </source>
</reference>
<dbReference type="Proteomes" id="UP000673394">
    <property type="component" value="Unassembled WGS sequence"/>
</dbReference>
<dbReference type="EMBL" id="JAGKSP010000019">
    <property type="protein sequence ID" value="MBP3966548.1"/>
    <property type="molecule type" value="Genomic_DNA"/>
</dbReference>
<organism evidence="1 2">
    <name type="scientific">Paenibacillus lignilyticus</name>
    <dbReference type="NCBI Taxonomy" id="1172615"/>
    <lineage>
        <taxon>Bacteria</taxon>
        <taxon>Bacillati</taxon>
        <taxon>Bacillota</taxon>
        <taxon>Bacilli</taxon>
        <taxon>Bacillales</taxon>
        <taxon>Paenibacillaceae</taxon>
        <taxon>Paenibacillus</taxon>
    </lineage>
</organism>
<protein>
    <submittedName>
        <fullName evidence="1">Uncharacterized protein</fullName>
    </submittedName>
</protein>